<reference evidence="3" key="1">
    <citation type="journal article" date="2019" name="Int. J. Syst. Evol. Microbiol.">
        <title>The Global Catalogue of Microorganisms (GCM) 10K type strain sequencing project: providing services to taxonomists for standard genome sequencing and annotation.</title>
        <authorList>
            <consortium name="The Broad Institute Genomics Platform"/>
            <consortium name="The Broad Institute Genome Sequencing Center for Infectious Disease"/>
            <person name="Wu L."/>
            <person name="Ma J."/>
        </authorList>
    </citation>
    <scope>NUCLEOTIDE SEQUENCE [LARGE SCALE GENOMIC DNA]</scope>
    <source>
        <strain evidence="3">JCM 17525</strain>
    </source>
</reference>
<name>A0ABP7HC45_9FLAO</name>
<evidence type="ECO:0000313" key="2">
    <source>
        <dbReference type="EMBL" id="GAA3788662.1"/>
    </source>
</evidence>
<feature type="chain" id="PRO_5046378698" evidence="1">
    <location>
        <begin position="19"/>
        <end position="183"/>
    </location>
</feature>
<feature type="signal peptide" evidence="1">
    <location>
        <begin position="1"/>
        <end position="18"/>
    </location>
</feature>
<accession>A0ABP7HC45</accession>
<comment type="caution">
    <text evidence="2">The sequence shown here is derived from an EMBL/GenBank/DDBJ whole genome shotgun (WGS) entry which is preliminary data.</text>
</comment>
<keyword evidence="3" id="KW-1185">Reference proteome</keyword>
<keyword evidence="1" id="KW-0732">Signal</keyword>
<sequence>MKTLLYITAFMFMVSVHAQEKPKNVSEETNIKTVKINDGKKITEKKVKLTTREEQQVELAEEDKNKVNQTMVDAPSKVTKTLEVDNDGDAFYDSKFETAHYEFNDKVYNFKKNSEGFLVSTKSKSDMSPLGNVIKSSKENHYFFKTNDYSGIGYFTDRGNFTIEYYDTSTNKLVKQDFILIKK</sequence>
<organism evidence="2 3">
    <name type="scientific">Corallibacter vietnamensis</name>
    <dbReference type="NCBI Taxonomy" id="904130"/>
    <lineage>
        <taxon>Bacteria</taxon>
        <taxon>Pseudomonadati</taxon>
        <taxon>Bacteroidota</taxon>
        <taxon>Flavobacteriia</taxon>
        <taxon>Flavobacteriales</taxon>
        <taxon>Flavobacteriaceae</taxon>
        <taxon>Corallibacter</taxon>
    </lineage>
</organism>
<gene>
    <name evidence="2" type="ORF">GCM10022271_21540</name>
</gene>
<proteinExistence type="predicted"/>
<evidence type="ECO:0000256" key="1">
    <source>
        <dbReference type="SAM" id="SignalP"/>
    </source>
</evidence>
<dbReference type="Proteomes" id="UP001501456">
    <property type="component" value="Unassembled WGS sequence"/>
</dbReference>
<evidence type="ECO:0000313" key="3">
    <source>
        <dbReference type="Proteomes" id="UP001501456"/>
    </source>
</evidence>
<protein>
    <submittedName>
        <fullName evidence="2">Uncharacterized protein</fullName>
    </submittedName>
</protein>
<dbReference type="EMBL" id="BAABBI010000003">
    <property type="protein sequence ID" value="GAA3788662.1"/>
    <property type="molecule type" value="Genomic_DNA"/>
</dbReference>
<dbReference type="RefSeq" id="WP_344730457.1">
    <property type="nucleotide sequence ID" value="NZ_BAABBI010000003.1"/>
</dbReference>